<dbReference type="CDD" id="cd13402">
    <property type="entry name" value="LT_TF-like"/>
    <property type="match status" value="1"/>
</dbReference>
<sequence>MPVEVGVGYVSIVPEVRGFAGQLRQQLARPSTVAGRQAGGAAGRSFGAAMKTGVAVAGAAVAAGVAGIGVAAVKTAGDFEAGMNRVKAVSGATGAEFTQLEDLAKKLGSTTQFSATEAAEAMGFLSMAGFDAKDTMTALPGVLDLAAAGAIGLGDAADIASNILSGYGMKTKDIGRLNDVLAKTFTSANVDMQMLGESFKYVGPVAASAGIKFEETSAAIGLLGNAGIQGSEAGTALRGSIANLLKPSAEAAETLDKLGVSVTDSHGELLPLVDIVEQLEKSGAKTADMMSIFGLEAGPAMQALVSQGSGALRDLTQDLETSGGTASKIAKTQNEGLNGSIKALKSAWEGLLIAIGDSGLLDGVTALTEKATGLVSAVSKSEAVTEGLPVALGAVESAAVSTAGGVKAVGGALADGARWVRDYGAWLLPFGVALAGIGVTMGASAAVTGVTTAAISAYRGVLVATAAVTRGYAVAQGVLNAVMNANPVGLIITGILALGTALVVAYNKSETFRNIVQGAWSGIQTAASFAWSYLQPVISGIWTGLQAIGSAASWLWTTVLAPVFSAIGLAAKVLFAVVVVAVITPMVLAFKVLGAVAGWLWNAAIGPAFRGIVALASWWWAGVKLYFGLVKAGFTGVGRVGMWLYRNAIQPAFRGIVAVASWWWSGVKVYFGLVKAGMRAVGAVGTWLYRNAIQPAFRGIGSAASWLWSKALKPALDAGKRGVALFGGAFDTAKTAIDKAWSQVSKIAAKPVNFIIEFVYTKGIKAVWDKVAGFVGLGKLPKAPKLLASGGTLGDEWGPARPMKVNRPTAIVGEGDPRHPEYVIPTDPKYRGRARALWEAAGHQLMADGGVLGKLKGWGSSAVDWTVDKAKKIGGVVMDGVRFLSHPGKMWDKATKFVRDKIAKIGESKWAKVAGRIPLKMLTGLKDKIVGAATSFFGGGGSTNIGGSGVKHWAPLVLQALRMVGQPASLLNTVLRRMNQESGGNPRAINRWDVNARNGTPSKGLMQVIDPTFRAYAGRLRGRGVWDPLANIYASMRYALSRYGSLSRAYNRRGGYATGGRPRPGELAWVGEEGPELVRFGGGARVWDSRSSLGGVQALTAATERLADEVGAARVGGVRAALSQLDTDAVRRMAAAVLPVTGQQPHGGFEDGQQLALVLADGTQLDAYVDTRVDAGLTTARQRSRAGAKRR</sequence>
<feature type="transmembrane region" description="Helical" evidence="2">
    <location>
        <begin position="457"/>
        <end position="475"/>
    </location>
</feature>
<dbReference type="InterPro" id="IPR008258">
    <property type="entry name" value="Transglycosylase_SLT_dom_1"/>
</dbReference>
<dbReference type="AlphaFoldDB" id="A0A6G4WUC9"/>
<organism evidence="5 6">
    <name type="scientific">Streptomyces boncukensis</name>
    <dbReference type="NCBI Taxonomy" id="2711219"/>
    <lineage>
        <taxon>Bacteria</taxon>
        <taxon>Bacillati</taxon>
        <taxon>Actinomycetota</taxon>
        <taxon>Actinomycetes</taxon>
        <taxon>Kitasatosporales</taxon>
        <taxon>Streptomycetaceae</taxon>
        <taxon>Streptomyces</taxon>
    </lineage>
</organism>
<feature type="transmembrane region" description="Helical" evidence="2">
    <location>
        <begin position="626"/>
        <end position="645"/>
    </location>
</feature>
<name>A0A6G4WUC9_9ACTN</name>
<dbReference type="Proteomes" id="UP000477722">
    <property type="component" value="Unassembled WGS sequence"/>
</dbReference>
<feature type="transmembrane region" description="Helical" evidence="2">
    <location>
        <begin position="426"/>
        <end position="450"/>
    </location>
</feature>
<keyword evidence="2" id="KW-0472">Membrane</keyword>
<feature type="domain" description="Phage tail tape measure protein" evidence="4">
    <location>
        <begin position="102"/>
        <end position="286"/>
    </location>
</feature>
<dbReference type="Pfam" id="PF10145">
    <property type="entry name" value="PhageMin_Tail"/>
    <property type="match status" value="1"/>
</dbReference>
<keyword evidence="6" id="KW-1185">Reference proteome</keyword>
<proteinExistence type="predicted"/>
<dbReference type="Pfam" id="PF01464">
    <property type="entry name" value="SLT"/>
    <property type="match status" value="1"/>
</dbReference>
<comment type="caution">
    <text evidence="5">The sequence shown here is derived from an EMBL/GenBank/DDBJ whole genome shotgun (WGS) entry which is preliminary data.</text>
</comment>
<evidence type="ECO:0000256" key="1">
    <source>
        <dbReference type="ARBA" id="ARBA00022612"/>
    </source>
</evidence>
<evidence type="ECO:0000259" key="3">
    <source>
        <dbReference type="Pfam" id="PF01464"/>
    </source>
</evidence>
<keyword evidence="1" id="KW-1188">Viral release from host cell</keyword>
<feature type="transmembrane region" description="Helical" evidence="2">
    <location>
        <begin position="554"/>
        <end position="587"/>
    </location>
</feature>
<evidence type="ECO:0000256" key="2">
    <source>
        <dbReference type="SAM" id="Phobius"/>
    </source>
</evidence>
<dbReference type="PANTHER" id="PTHR37813">
    <property type="entry name" value="FELS-2 PROPHAGE PROTEIN"/>
    <property type="match status" value="1"/>
</dbReference>
<dbReference type="NCBIfam" id="TIGR01760">
    <property type="entry name" value="tape_meas_TP901"/>
    <property type="match status" value="1"/>
</dbReference>
<dbReference type="SUPFAM" id="SSF53955">
    <property type="entry name" value="Lysozyme-like"/>
    <property type="match status" value="1"/>
</dbReference>
<protein>
    <submittedName>
        <fullName evidence="5">Phage tail tape measure protein</fullName>
    </submittedName>
</protein>
<dbReference type="EMBL" id="JAAKZZ010000049">
    <property type="protein sequence ID" value="NGO68227.1"/>
    <property type="molecule type" value="Genomic_DNA"/>
</dbReference>
<accession>A0A6G4WUC9</accession>
<feature type="transmembrane region" description="Helical" evidence="2">
    <location>
        <begin position="599"/>
        <end position="620"/>
    </location>
</feature>
<keyword evidence="2" id="KW-0812">Transmembrane</keyword>
<dbReference type="InterPro" id="IPR023346">
    <property type="entry name" value="Lysozyme-like_dom_sf"/>
</dbReference>
<feature type="transmembrane region" description="Helical" evidence="2">
    <location>
        <begin position="652"/>
        <end position="671"/>
    </location>
</feature>
<dbReference type="PANTHER" id="PTHR37813:SF1">
    <property type="entry name" value="FELS-2 PROPHAGE PROTEIN"/>
    <property type="match status" value="1"/>
</dbReference>
<feature type="domain" description="Transglycosylase SLT" evidence="3">
    <location>
        <begin position="974"/>
        <end position="1060"/>
    </location>
</feature>
<evidence type="ECO:0000259" key="4">
    <source>
        <dbReference type="Pfam" id="PF10145"/>
    </source>
</evidence>
<evidence type="ECO:0000313" key="6">
    <source>
        <dbReference type="Proteomes" id="UP000477722"/>
    </source>
</evidence>
<feature type="transmembrane region" description="Helical" evidence="2">
    <location>
        <begin position="487"/>
        <end position="506"/>
    </location>
</feature>
<dbReference type="InterPro" id="IPR010090">
    <property type="entry name" value="Phage_tape_meas"/>
</dbReference>
<evidence type="ECO:0000313" key="5">
    <source>
        <dbReference type="EMBL" id="NGO68227.1"/>
    </source>
</evidence>
<dbReference type="RefSeq" id="WP_165297881.1">
    <property type="nucleotide sequence ID" value="NZ_JAAKZZ010000049.1"/>
</dbReference>
<dbReference type="Gene3D" id="1.10.530.10">
    <property type="match status" value="1"/>
</dbReference>
<gene>
    <name evidence="5" type="ORF">G5C65_07645</name>
</gene>
<reference evidence="5 6" key="1">
    <citation type="submission" date="2020-02" db="EMBL/GenBank/DDBJ databases">
        <title>Whole-genome analyses of novel actinobacteria.</title>
        <authorList>
            <person name="Sahin N."/>
            <person name="Tatar D."/>
        </authorList>
    </citation>
    <scope>NUCLEOTIDE SEQUENCE [LARGE SCALE GENOMIC DNA]</scope>
    <source>
        <strain evidence="5 6">SB3404</strain>
    </source>
</reference>
<keyword evidence="2" id="KW-1133">Transmembrane helix</keyword>